<evidence type="ECO:0008006" key="3">
    <source>
        <dbReference type="Google" id="ProtNLM"/>
    </source>
</evidence>
<sequence length="390" mass="43675">MTGFSKLPATEQRNGATFTIALVLLATLFAVSLQGQSSCDCETFSRLIKKEYQVYPTVLVNISNKYGPVSVEGWAHNRIRVEALTEVEAEHEAAAARVFDRIETEMNLQQRLVNIQTNIAPVEQTWWPFPSLQTADYSVSIRVFLPQPAAISLLNKHGAVTVKNITGNVSAEVLSGDVFGANLKGEVTLNQKDGTLNLEQITRLNADLVNVEGSLTSGDWVKVRSRSAILKFRNIGRLESETRYDNYYVDGGGIFTNQGRYDEISLDRVREVQVSTSLSRLYVNRLRHTATIEADSSRVRITDLPDQFRTVKLEGRFTDFRLVLDPLINCQLRATARHAGIRYPYTLHLIEEIETSDRHTVSGYFGQQRQSNIGRVEASLDYGGLTIEAD</sequence>
<dbReference type="OrthoDB" id="1117657at2"/>
<gene>
    <name evidence="1" type="ORF">IX84_03680</name>
</gene>
<evidence type="ECO:0000313" key="1">
    <source>
        <dbReference type="EMBL" id="KGE89421.1"/>
    </source>
</evidence>
<protein>
    <recommendedName>
        <fullName evidence="3">Adhesin domain-containing protein</fullName>
    </recommendedName>
</protein>
<organism evidence="1 2">
    <name type="scientific">Phaeodactylibacter xiamenensis</name>
    <dbReference type="NCBI Taxonomy" id="1524460"/>
    <lineage>
        <taxon>Bacteria</taxon>
        <taxon>Pseudomonadati</taxon>
        <taxon>Bacteroidota</taxon>
        <taxon>Saprospiria</taxon>
        <taxon>Saprospirales</taxon>
        <taxon>Haliscomenobacteraceae</taxon>
        <taxon>Phaeodactylibacter</taxon>
    </lineage>
</organism>
<dbReference type="AlphaFoldDB" id="A0A098SB88"/>
<evidence type="ECO:0000313" key="2">
    <source>
        <dbReference type="Proteomes" id="UP000029736"/>
    </source>
</evidence>
<proteinExistence type="predicted"/>
<keyword evidence="2" id="KW-1185">Reference proteome</keyword>
<name>A0A098SB88_9BACT</name>
<reference evidence="1 2" key="1">
    <citation type="journal article" date="2014" name="Int. J. Syst. Evol. Microbiol.">
        <title>Phaeodactylibacter xiamenensis gen. nov., sp. nov., a member of the family Saprospiraceae isolated from the marine alga Phaeodactylum tricornutum.</title>
        <authorList>
            <person name="Chen Z.Jr."/>
            <person name="Lei X."/>
            <person name="Lai Q."/>
            <person name="Li Y."/>
            <person name="Zhang B."/>
            <person name="Zhang J."/>
            <person name="Zhang H."/>
            <person name="Yang L."/>
            <person name="Zheng W."/>
            <person name="Tian Y."/>
            <person name="Yu Z."/>
            <person name="Xu H.Jr."/>
            <person name="Zheng T."/>
        </authorList>
    </citation>
    <scope>NUCLEOTIDE SEQUENCE [LARGE SCALE GENOMIC DNA]</scope>
    <source>
        <strain evidence="1 2">KD52</strain>
    </source>
</reference>
<dbReference type="Proteomes" id="UP000029736">
    <property type="component" value="Unassembled WGS sequence"/>
</dbReference>
<dbReference type="EMBL" id="JPOS01000010">
    <property type="protein sequence ID" value="KGE89421.1"/>
    <property type="molecule type" value="Genomic_DNA"/>
</dbReference>
<accession>A0A098SB88</accession>
<dbReference type="STRING" id="1524460.IX84_03680"/>
<comment type="caution">
    <text evidence="1">The sequence shown here is derived from an EMBL/GenBank/DDBJ whole genome shotgun (WGS) entry which is preliminary data.</text>
</comment>
<dbReference type="RefSeq" id="WP_044216568.1">
    <property type="nucleotide sequence ID" value="NZ_JBKAGJ010000019.1"/>
</dbReference>